<gene>
    <name evidence="1" type="ORF">kuste2353</name>
</gene>
<evidence type="ECO:0008006" key="2">
    <source>
        <dbReference type="Google" id="ProtNLM"/>
    </source>
</evidence>
<dbReference type="InterPro" id="IPR035069">
    <property type="entry name" value="TTHA1013/TTHA0281-like"/>
</dbReference>
<protein>
    <recommendedName>
        <fullName evidence="2">Type II toxin-antitoxin system HicB family antitoxin</fullName>
    </recommendedName>
</protein>
<dbReference type="EMBL" id="CT573071">
    <property type="protein sequence ID" value="CAJ73098.1"/>
    <property type="molecule type" value="Genomic_DNA"/>
</dbReference>
<dbReference type="Pfam" id="PF21748">
    <property type="entry name" value="UPF0150"/>
    <property type="match status" value="1"/>
</dbReference>
<accession>Q1Q6A0</accession>
<reference evidence="1" key="2">
    <citation type="submission" date="2006-01" db="EMBL/GenBank/DDBJ databases">
        <authorList>
            <person name="Genoscope"/>
        </authorList>
    </citation>
    <scope>NUCLEOTIDE SEQUENCE</scope>
</reference>
<dbReference type="Gene3D" id="3.30.160.250">
    <property type="match status" value="1"/>
</dbReference>
<dbReference type="InterPro" id="IPR049389">
    <property type="entry name" value="TTHA0281-like"/>
</dbReference>
<dbReference type="SUPFAM" id="SSF143100">
    <property type="entry name" value="TTHA1013/TTHA0281-like"/>
    <property type="match status" value="1"/>
</dbReference>
<dbReference type="AlphaFoldDB" id="Q1Q6A0"/>
<proteinExistence type="predicted"/>
<reference evidence="1" key="1">
    <citation type="journal article" date="2006" name="Nature">
        <title>Deciphering the evolution and metabolism of an anammox bacterium from a community genome.</title>
        <authorList>
            <person name="Strous M."/>
            <person name="Pelletier E."/>
            <person name="Mangenot S."/>
            <person name="Rattei T."/>
            <person name="Lehner A."/>
            <person name="Taylor M.W."/>
            <person name="Horn M."/>
            <person name="Daims H."/>
            <person name="Bartol-Mavel D."/>
            <person name="Wincker P."/>
            <person name="Barbe V."/>
            <person name="Fonknechten N."/>
            <person name="Vallenet D."/>
            <person name="Segurens B."/>
            <person name="Schenowitz-Truong C."/>
            <person name="Medigue C."/>
            <person name="Collingro A."/>
            <person name="Snel B."/>
            <person name="Dutilh B.E."/>
            <person name="OpDenCamp H.J.M."/>
            <person name="vanDerDrift C."/>
            <person name="Cirpus I."/>
            <person name="vanDePas-Schoonen K.T."/>
            <person name="Harhangi H.R."/>
            <person name="vanNiftrik L."/>
            <person name="Schmid M."/>
            <person name="Keltjens J."/>
            <person name="vanDeVossenberg J."/>
            <person name="Kartal B."/>
            <person name="Meier H."/>
            <person name="Frishman D."/>
            <person name="Huynen M.A."/>
            <person name="Mewes H."/>
            <person name="Weissenbach J."/>
            <person name="Jetten M.S.M."/>
            <person name="Wagner M."/>
            <person name="LePaslier D."/>
        </authorList>
    </citation>
    <scope>NUCLEOTIDE SEQUENCE</scope>
</reference>
<name>Q1Q6A0_KUEST</name>
<evidence type="ECO:0000313" key="1">
    <source>
        <dbReference type="EMBL" id="CAJ73098.1"/>
    </source>
</evidence>
<organism evidence="1">
    <name type="scientific">Kuenenia stuttgartiensis</name>
    <dbReference type="NCBI Taxonomy" id="174633"/>
    <lineage>
        <taxon>Bacteria</taxon>
        <taxon>Pseudomonadati</taxon>
        <taxon>Planctomycetota</taxon>
        <taxon>Candidatus Brocadiia</taxon>
        <taxon>Candidatus Brocadiales</taxon>
        <taxon>Candidatus Brocadiaceae</taxon>
        <taxon>Candidatus Kuenenia</taxon>
    </lineage>
</organism>
<sequence>MRINLWHYSNRRYRMQGTRYILSEYVEQAMAQALYDKLEDSTFSGRIPVCKGVVAFGTTLHQCEDELRSTLEDWILVGLKFGHTLPVIRGIDLNKEPTREPMDAL</sequence>